<protein>
    <submittedName>
        <fullName evidence="2">Uncharacterized protein</fullName>
    </submittedName>
</protein>
<reference evidence="2" key="1">
    <citation type="journal article" date="2020" name="Nat. Commun.">
        <title>Large-scale genome sequencing of mycorrhizal fungi provides insights into the early evolution of symbiotic traits.</title>
        <authorList>
            <person name="Miyauchi S."/>
            <person name="Kiss E."/>
            <person name="Kuo A."/>
            <person name="Drula E."/>
            <person name="Kohler A."/>
            <person name="Sanchez-Garcia M."/>
            <person name="Morin E."/>
            <person name="Andreopoulos B."/>
            <person name="Barry K.W."/>
            <person name="Bonito G."/>
            <person name="Buee M."/>
            <person name="Carver A."/>
            <person name="Chen C."/>
            <person name="Cichocki N."/>
            <person name="Clum A."/>
            <person name="Culley D."/>
            <person name="Crous P.W."/>
            <person name="Fauchery L."/>
            <person name="Girlanda M."/>
            <person name="Hayes R.D."/>
            <person name="Keri Z."/>
            <person name="LaButti K."/>
            <person name="Lipzen A."/>
            <person name="Lombard V."/>
            <person name="Magnuson J."/>
            <person name="Maillard F."/>
            <person name="Murat C."/>
            <person name="Nolan M."/>
            <person name="Ohm R.A."/>
            <person name="Pangilinan J."/>
            <person name="Pereira M.F."/>
            <person name="Perotto S."/>
            <person name="Peter M."/>
            <person name="Pfister S."/>
            <person name="Riley R."/>
            <person name="Sitrit Y."/>
            <person name="Stielow J.B."/>
            <person name="Szollosi G."/>
            <person name="Zifcakova L."/>
            <person name="Stursova M."/>
            <person name="Spatafora J.W."/>
            <person name="Tedersoo L."/>
            <person name="Vaario L.M."/>
            <person name="Yamada A."/>
            <person name="Yan M."/>
            <person name="Wang P."/>
            <person name="Xu J."/>
            <person name="Bruns T."/>
            <person name="Baldrian P."/>
            <person name="Vilgalys R."/>
            <person name="Dunand C."/>
            <person name="Henrissat B."/>
            <person name="Grigoriev I.V."/>
            <person name="Hibbett D."/>
            <person name="Nagy L.G."/>
            <person name="Martin F.M."/>
        </authorList>
    </citation>
    <scope>NUCLEOTIDE SEQUENCE</scope>
    <source>
        <strain evidence="2">UP504</strain>
    </source>
</reference>
<comment type="caution">
    <text evidence="2">The sequence shown here is derived from an EMBL/GenBank/DDBJ whole genome shotgun (WGS) entry which is preliminary data.</text>
</comment>
<evidence type="ECO:0000313" key="3">
    <source>
        <dbReference type="Proteomes" id="UP000886523"/>
    </source>
</evidence>
<evidence type="ECO:0000256" key="1">
    <source>
        <dbReference type="SAM" id="MobiDB-lite"/>
    </source>
</evidence>
<proteinExistence type="predicted"/>
<feature type="compositionally biased region" description="Acidic residues" evidence="1">
    <location>
        <begin position="1"/>
        <end position="11"/>
    </location>
</feature>
<feature type="region of interest" description="Disordered" evidence="1">
    <location>
        <begin position="152"/>
        <end position="198"/>
    </location>
</feature>
<accession>A0A9P6AA36</accession>
<dbReference type="Proteomes" id="UP000886523">
    <property type="component" value="Unassembled WGS sequence"/>
</dbReference>
<dbReference type="EMBL" id="MU129807">
    <property type="protein sequence ID" value="KAF9502638.1"/>
    <property type="molecule type" value="Genomic_DNA"/>
</dbReference>
<keyword evidence="3" id="KW-1185">Reference proteome</keyword>
<feature type="region of interest" description="Disordered" evidence="1">
    <location>
        <begin position="1"/>
        <end position="61"/>
    </location>
</feature>
<evidence type="ECO:0000313" key="2">
    <source>
        <dbReference type="EMBL" id="KAF9502638.1"/>
    </source>
</evidence>
<sequence length="198" mass="22277">TQPQDPEELEEDHTPAAAGLRFSPPTDLHNDDPNPDGRLEIKASPLHKNPPDKKTWSPLRNTDVPQAHATTDRYGTTPAAAVWCYLPTEESRPKGPTPECLQWTQRRAKQWHHTCCSGSCASAKIHLTGTWMKPPTHNTDVRSCQRSCLRVTPAPNETRPNKNMDRAPTGNTDMRSPRKSRPIKWNRDKMNTPMGTFA</sequence>
<feature type="compositionally biased region" description="Basic and acidic residues" evidence="1">
    <location>
        <begin position="28"/>
        <end position="41"/>
    </location>
</feature>
<name>A0A9P6AA36_9AGAM</name>
<dbReference type="AlphaFoldDB" id="A0A9P6AA36"/>
<gene>
    <name evidence="2" type="ORF">BS47DRAFT_1370126</name>
</gene>
<organism evidence="2 3">
    <name type="scientific">Hydnum rufescens UP504</name>
    <dbReference type="NCBI Taxonomy" id="1448309"/>
    <lineage>
        <taxon>Eukaryota</taxon>
        <taxon>Fungi</taxon>
        <taxon>Dikarya</taxon>
        <taxon>Basidiomycota</taxon>
        <taxon>Agaricomycotina</taxon>
        <taxon>Agaricomycetes</taxon>
        <taxon>Cantharellales</taxon>
        <taxon>Hydnaceae</taxon>
        <taxon>Hydnum</taxon>
    </lineage>
</organism>
<feature type="non-terminal residue" evidence="2">
    <location>
        <position position="198"/>
    </location>
</feature>
<feature type="non-terminal residue" evidence="2">
    <location>
        <position position="1"/>
    </location>
</feature>